<dbReference type="EMBL" id="SUNJ01010126">
    <property type="protein sequence ID" value="TPP59890.1"/>
    <property type="molecule type" value="Genomic_DNA"/>
</dbReference>
<name>A0A504YPY3_FASGI</name>
<dbReference type="AlphaFoldDB" id="A0A504YPY3"/>
<sequence length="216" mass="24251">RRHCGTGQRWVNEEERIASVISRTRRGTWSTPDDESLVRLADSTFQPGMLRKDLRATLTGFFDGRSAESIKKRLRFLHWSPPTSVNLVEACEAPPTVDSQHLPEMVDQSAIDQTQRLVSDITSGLASGPVRVGPWADLLEIITNWRDGVLNLQPARSALETLLAATFPHTWHSTPARTVRCVPTSKRGIRRLQYAHVQKLYATRRKDCAQTVLSGD</sequence>
<keyword evidence="2" id="KW-1185">Reference proteome</keyword>
<reference evidence="1 2" key="1">
    <citation type="submission" date="2019-04" db="EMBL/GenBank/DDBJ databases">
        <title>Annotation for the trematode Fasciola gigantica.</title>
        <authorList>
            <person name="Choi Y.-J."/>
        </authorList>
    </citation>
    <scope>NUCLEOTIDE SEQUENCE [LARGE SCALE GENOMIC DNA]</scope>
    <source>
        <strain evidence="1">Uganda_cow_1</strain>
    </source>
</reference>
<gene>
    <name evidence="1" type="ORF">FGIG_12642</name>
</gene>
<organism evidence="1 2">
    <name type="scientific">Fasciola gigantica</name>
    <name type="common">Giant liver fluke</name>
    <dbReference type="NCBI Taxonomy" id="46835"/>
    <lineage>
        <taxon>Eukaryota</taxon>
        <taxon>Metazoa</taxon>
        <taxon>Spiralia</taxon>
        <taxon>Lophotrochozoa</taxon>
        <taxon>Platyhelminthes</taxon>
        <taxon>Trematoda</taxon>
        <taxon>Digenea</taxon>
        <taxon>Plagiorchiida</taxon>
        <taxon>Echinostomata</taxon>
        <taxon>Echinostomatoidea</taxon>
        <taxon>Fasciolidae</taxon>
        <taxon>Fasciola</taxon>
    </lineage>
</organism>
<proteinExistence type="predicted"/>
<accession>A0A504YPY3</accession>
<feature type="non-terminal residue" evidence="1">
    <location>
        <position position="1"/>
    </location>
</feature>
<evidence type="ECO:0000313" key="1">
    <source>
        <dbReference type="EMBL" id="TPP59890.1"/>
    </source>
</evidence>
<evidence type="ECO:0000313" key="2">
    <source>
        <dbReference type="Proteomes" id="UP000316759"/>
    </source>
</evidence>
<comment type="caution">
    <text evidence="1">The sequence shown here is derived from an EMBL/GenBank/DDBJ whole genome shotgun (WGS) entry which is preliminary data.</text>
</comment>
<dbReference type="Proteomes" id="UP000316759">
    <property type="component" value="Unassembled WGS sequence"/>
</dbReference>
<dbReference type="OrthoDB" id="6271741at2759"/>
<protein>
    <submittedName>
        <fullName evidence="1">Uncharacterized protein</fullName>
    </submittedName>
</protein>